<dbReference type="SUPFAM" id="SSF46785">
    <property type="entry name" value="Winged helix' DNA-binding domain"/>
    <property type="match status" value="1"/>
</dbReference>
<feature type="domain" description="HTH deoR-type" evidence="4">
    <location>
        <begin position="4"/>
        <end position="63"/>
    </location>
</feature>
<evidence type="ECO:0000259" key="4">
    <source>
        <dbReference type="PROSITE" id="PS51000"/>
    </source>
</evidence>
<dbReference type="PANTHER" id="PTHR30185">
    <property type="entry name" value="CRYPTIC BETA-GLUCOSIDE BGL OPERON ANTITERMINATOR"/>
    <property type="match status" value="1"/>
</dbReference>
<dbReference type="InterPro" id="IPR036390">
    <property type="entry name" value="WH_DNA-bd_sf"/>
</dbReference>
<dbReference type="InterPro" id="IPR011608">
    <property type="entry name" value="PRD"/>
</dbReference>
<dbReference type="KEGG" id="lwi:UE46_03350"/>
<dbReference type="SUPFAM" id="SSF63520">
    <property type="entry name" value="PTS-regulatory domain, PRD"/>
    <property type="match status" value="2"/>
</dbReference>
<keyword evidence="7" id="KW-1185">Reference proteome</keyword>
<proteinExistence type="predicted"/>
<dbReference type="Proteomes" id="UP000223060">
    <property type="component" value="Chromosome"/>
</dbReference>
<dbReference type="PANTHER" id="PTHR30185:SF18">
    <property type="entry name" value="TRANSCRIPTIONAL REGULATOR MTLR"/>
    <property type="match status" value="1"/>
</dbReference>
<evidence type="ECO:0000256" key="3">
    <source>
        <dbReference type="ARBA" id="ARBA00023163"/>
    </source>
</evidence>
<dbReference type="Gene3D" id="1.10.10.10">
    <property type="entry name" value="Winged helix-like DNA-binding domain superfamily/Winged helix DNA-binding domain"/>
    <property type="match status" value="2"/>
</dbReference>
<dbReference type="Gene3D" id="1.10.1790.10">
    <property type="entry name" value="PRD domain"/>
    <property type="match status" value="2"/>
</dbReference>
<dbReference type="GO" id="GO:0003700">
    <property type="term" value="F:DNA-binding transcription factor activity"/>
    <property type="evidence" value="ECO:0007669"/>
    <property type="project" value="InterPro"/>
</dbReference>
<protein>
    <submittedName>
        <fullName evidence="6">Transcriptional antiterminator, BglG</fullName>
    </submittedName>
</protein>
<dbReference type="SMART" id="SM00420">
    <property type="entry name" value="HTH_DEOR"/>
    <property type="match status" value="2"/>
</dbReference>
<evidence type="ECO:0000256" key="1">
    <source>
        <dbReference type="ARBA" id="ARBA00022737"/>
    </source>
</evidence>
<keyword evidence="1" id="KW-0677">Repeat</keyword>
<dbReference type="PROSITE" id="PS51000">
    <property type="entry name" value="HTH_DEOR_2"/>
    <property type="match status" value="1"/>
</dbReference>
<dbReference type="InterPro" id="IPR036388">
    <property type="entry name" value="WH-like_DNA-bd_sf"/>
</dbReference>
<dbReference type="AlphaFoldDB" id="A0A1S7FS48"/>
<dbReference type="EMBL" id="CP011102">
    <property type="protein sequence ID" value="AQY50165.1"/>
    <property type="molecule type" value="Genomic_DNA"/>
</dbReference>
<dbReference type="Pfam" id="PF00874">
    <property type="entry name" value="PRD"/>
    <property type="match status" value="2"/>
</dbReference>
<evidence type="ECO:0000313" key="7">
    <source>
        <dbReference type="Proteomes" id="UP000223060"/>
    </source>
</evidence>
<feature type="domain" description="PRD" evidence="5">
    <location>
        <begin position="304"/>
        <end position="408"/>
    </location>
</feature>
<dbReference type="InterPro" id="IPR001034">
    <property type="entry name" value="DeoR_HTH"/>
</dbReference>
<gene>
    <name evidence="6" type="ORF">UE46_03350</name>
</gene>
<dbReference type="RefSeq" id="WP_118907391.1">
    <property type="nucleotide sequence ID" value="NZ_CP011102.1"/>
</dbReference>
<organism evidence="6 7">
    <name type="scientific">Listeria weihenstephanensis</name>
    <dbReference type="NCBI Taxonomy" id="1006155"/>
    <lineage>
        <taxon>Bacteria</taxon>
        <taxon>Bacillati</taxon>
        <taxon>Bacillota</taxon>
        <taxon>Bacilli</taxon>
        <taxon>Bacillales</taxon>
        <taxon>Listeriaceae</taxon>
        <taxon>Listeria</taxon>
    </lineage>
</organism>
<name>A0A1S7FS48_9LIST</name>
<feature type="domain" description="PRD" evidence="5">
    <location>
        <begin position="195"/>
        <end position="299"/>
    </location>
</feature>
<dbReference type="PROSITE" id="PS51372">
    <property type="entry name" value="PRD_2"/>
    <property type="match status" value="2"/>
</dbReference>
<reference evidence="7" key="1">
    <citation type="submission" date="2015-03" db="EMBL/GenBank/DDBJ databases">
        <authorList>
            <person name="Ferrari E."/>
            <person name="Walter M.C."/>
            <person name="Huptas C."/>
            <person name="Scherer S."/>
            <person name="Mueller-Herbst S."/>
        </authorList>
    </citation>
    <scope>NUCLEOTIDE SEQUENCE [LARGE SCALE GENOMIC DNA]</scope>
    <source>
        <strain evidence="7">LWP01</strain>
    </source>
</reference>
<evidence type="ECO:0000259" key="5">
    <source>
        <dbReference type="PROSITE" id="PS51372"/>
    </source>
</evidence>
<dbReference type="InterPro" id="IPR013196">
    <property type="entry name" value="HTH_11"/>
</dbReference>
<dbReference type="InterPro" id="IPR050661">
    <property type="entry name" value="BglG_antiterminators"/>
</dbReference>
<dbReference type="Pfam" id="PF08279">
    <property type="entry name" value="HTH_11"/>
    <property type="match status" value="1"/>
</dbReference>
<keyword evidence="2" id="KW-0805">Transcription regulation</keyword>
<evidence type="ECO:0000256" key="2">
    <source>
        <dbReference type="ARBA" id="ARBA00023015"/>
    </source>
</evidence>
<keyword evidence="3" id="KW-0804">Transcription</keyword>
<dbReference type="InterPro" id="IPR036634">
    <property type="entry name" value="PRD_sf"/>
</dbReference>
<accession>A0A1S7FS48</accession>
<evidence type="ECO:0000313" key="6">
    <source>
        <dbReference type="EMBL" id="AQY50165.1"/>
    </source>
</evidence>
<sequence>MYLSARSRIILEKILSVPGDISISQLASYLDVSERTVRRDLKEVGETLQDFKLTLVKHGSRLTVTGTSAHRDRIQKNILELVNNEFTPFERQQIILRVLLNESEPVKLIALANELSVTVATVSSDLTRLEEDWNGKIHIKRKRGIGVELEASILEKRELLWELLLMTVPKIKLYQMFSDILDEKSGPIDERITDFIDISLLQMCDPIISKWMKKLSYEISNDSYINLLIYLMITIQQIPKGKIIAKSDGNHVFLQEYPEFDIAERILRDCLPDMTEIPESEIAELTMLVLESEIRKGQDVFYRNEKVQAIRIAKKLISRVAKEIDTPLSQINVLKGLTEHIQYSIIRLKKNMPMSNPLLEMIKAEFPDLFQIVHTAACDVYPFKQIPEEETGFIVLHFEAAIIHSENMRPYSALIVTSRSSGINTWLQARFRKRLPKLKKMKFITPIDLMKESNLEKYDMILSTSHLENFTQDYQFISIFFTDNEINAINKKLEKIANRKQNDTFPMDVVATNDFETALSSLTAMQTYYNLIIALIQKTYFTTSSVMTRNLEDNLRGFSHEIAQKNDLTADKLYHELNQHENQGKVLACGTNTAMFLINTDVKTASIHVFNSKHNLEMHIALEGKTNITNILVFLLPSTLTSEEIEIFTYLITMLTEDEIATSMIESGNPEKIKNLILSILQEFLEQKNINHMVTDRSLGF</sequence>